<evidence type="ECO:0000313" key="12">
    <source>
        <dbReference type="Proteomes" id="UP000050792"/>
    </source>
</evidence>
<keyword evidence="7" id="KW-0378">Hydrolase</keyword>
<keyword evidence="6" id="KW-0479">Metal-binding</keyword>
<dbReference type="FunFam" id="3.60.15.10:FF:000019">
    <property type="entry name" value="Hydroxyacylglutathione hydrolase, mitochondrial"/>
    <property type="match status" value="1"/>
</dbReference>
<sequence>MLGLHCFRFLFLNVVFWIRFKSPEFHQSSPTFEASTSTLPEQFCPPFQVRKIRIPFIKLGKLFCVMEVITIPALSDNYMYVVVDRASNICAVVDPVEPDKILSAVTQRGLRLESILTTHHHLDHAGGNLDLVTKCRKQGLEGLKVYGGDDRIGGLTDIVSHGYKIKIGSNLNVCCLATPCHTTGHICYLVTEENSTKEGAVFTGDTLFLGGCGRFFEGTAEQMFKALIEVLSKLPTTTKVYCGHEYTVKNLEFGLTVEPKNEALKHRLEAVKRLRASNQASVPGTIGEELATNPFMRVSEPDVLAHAKTTDPIKAMKTIREEKDRF</sequence>
<evidence type="ECO:0000256" key="4">
    <source>
        <dbReference type="ARBA" id="ARBA00006759"/>
    </source>
</evidence>
<dbReference type="WBParaSite" id="SRDH1_7110.3">
    <property type="protein sequence ID" value="SRDH1_7110.3"/>
    <property type="gene ID" value="SRDH1_7110"/>
</dbReference>
<evidence type="ECO:0000256" key="5">
    <source>
        <dbReference type="ARBA" id="ARBA00011917"/>
    </source>
</evidence>
<comment type="pathway">
    <text evidence="3">Secondary metabolite metabolism; methylglyoxal degradation; (R)-lactate from methylglyoxal: step 2/2.</text>
</comment>
<name>A0AA85FZP7_9TREM</name>
<evidence type="ECO:0000256" key="6">
    <source>
        <dbReference type="ARBA" id="ARBA00022723"/>
    </source>
</evidence>
<evidence type="ECO:0000256" key="2">
    <source>
        <dbReference type="ARBA" id="ARBA00001947"/>
    </source>
</evidence>
<dbReference type="Pfam" id="PF00753">
    <property type="entry name" value="Lactamase_B"/>
    <property type="match status" value="1"/>
</dbReference>
<dbReference type="InterPro" id="IPR032282">
    <property type="entry name" value="HAGH_C"/>
</dbReference>
<evidence type="ECO:0000256" key="1">
    <source>
        <dbReference type="ARBA" id="ARBA00001623"/>
    </source>
</evidence>
<evidence type="ECO:0000259" key="11">
    <source>
        <dbReference type="SMART" id="SM00849"/>
    </source>
</evidence>
<dbReference type="Gene3D" id="3.60.15.10">
    <property type="entry name" value="Ribonuclease Z/Hydroxyacylglutathione hydrolase-like"/>
    <property type="match status" value="1"/>
</dbReference>
<dbReference type="Proteomes" id="UP000050792">
    <property type="component" value="Unassembled WGS sequence"/>
</dbReference>
<dbReference type="GO" id="GO:0019243">
    <property type="term" value="P:methylglyoxal catabolic process to D-lactate via S-lactoyl-glutathione"/>
    <property type="evidence" value="ECO:0007669"/>
    <property type="project" value="InterPro"/>
</dbReference>
<keyword evidence="12" id="KW-1185">Reference proteome</keyword>
<dbReference type="InterPro" id="IPR035680">
    <property type="entry name" value="Clx_II_MBL"/>
</dbReference>
<evidence type="ECO:0000256" key="7">
    <source>
        <dbReference type="ARBA" id="ARBA00022801"/>
    </source>
</evidence>
<dbReference type="AlphaFoldDB" id="A0AA85FZP7"/>
<comment type="catalytic activity">
    <reaction evidence="1">
        <text>an S-(2-hydroxyacyl)glutathione + H2O = a 2-hydroxy carboxylate + glutathione + H(+)</text>
        <dbReference type="Rhea" id="RHEA:21864"/>
        <dbReference type="ChEBI" id="CHEBI:15377"/>
        <dbReference type="ChEBI" id="CHEBI:15378"/>
        <dbReference type="ChEBI" id="CHEBI:57925"/>
        <dbReference type="ChEBI" id="CHEBI:58896"/>
        <dbReference type="ChEBI" id="CHEBI:71261"/>
        <dbReference type="EC" id="3.1.2.6"/>
    </reaction>
</comment>
<evidence type="ECO:0000313" key="14">
    <source>
        <dbReference type="WBParaSite" id="SRDH1_7110.3"/>
    </source>
</evidence>
<dbReference type="Pfam" id="PF16123">
    <property type="entry name" value="HAGH_C"/>
    <property type="match status" value="1"/>
</dbReference>
<dbReference type="WBParaSite" id="SRDH1_7110.4">
    <property type="protein sequence ID" value="SRDH1_7110.4"/>
    <property type="gene ID" value="SRDH1_7110"/>
</dbReference>
<dbReference type="GO" id="GO:0004416">
    <property type="term" value="F:hydroxyacylglutathione hydrolase activity"/>
    <property type="evidence" value="ECO:0007669"/>
    <property type="project" value="UniProtKB-EC"/>
</dbReference>
<reference evidence="12" key="1">
    <citation type="submission" date="2022-06" db="EMBL/GenBank/DDBJ databases">
        <authorList>
            <person name="Berger JAMES D."/>
            <person name="Berger JAMES D."/>
        </authorList>
    </citation>
    <scope>NUCLEOTIDE SEQUENCE [LARGE SCALE GENOMIC DNA]</scope>
</reference>
<dbReference type="WBParaSite" id="SRDH1_7110.5">
    <property type="protein sequence ID" value="SRDH1_7110.5"/>
    <property type="gene ID" value="SRDH1_7110"/>
</dbReference>
<keyword evidence="8" id="KW-0862">Zinc</keyword>
<dbReference type="HAMAP" id="MF_01374">
    <property type="entry name" value="Glyoxalase_2"/>
    <property type="match status" value="1"/>
</dbReference>
<proteinExistence type="inferred from homology"/>
<evidence type="ECO:0000256" key="3">
    <source>
        <dbReference type="ARBA" id="ARBA00004963"/>
    </source>
</evidence>
<feature type="signal peptide" evidence="10">
    <location>
        <begin position="1"/>
        <end position="17"/>
    </location>
</feature>
<organism evidence="12 14">
    <name type="scientific">Schistosoma rodhaini</name>
    <dbReference type="NCBI Taxonomy" id="6188"/>
    <lineage>
        <taxon>Eukaryota</taxon>
        <taxon>Metazoa</taxon>
        <taxon>Spiralia</taxon>
        <taxon>Lophotrochozoa</taxon>
        <taxon>Platyhelminthes</taxon>
        <taxon>Trematoda</taxon>
        <taxon>Digenea</taxon>
        <taxon>Strigeidida</taxon>
        <taxon>Schistosomatoidea</taxon>
        <taxon>Schistosomatidae</taxon>
        <taxon>Schistosoma</taxon>
    </lineage>
</organism>
<keyword evidence="10" id="KW-0732">Signal</keyword>
<reference evidence="13 14" key="2">
    <citation type="submission" date="2023-11" db="UniProtKB">
        <authorList>
            <consortium name="WormBaseParasite"/>
        </authorList>
    </citation>
    <scope>IDENTIFICATION</scope>
</reference>
<feature type="chain" id="PRO_5044704757" description="hydroxyacylglutathione hydrolase" evidence="10">
    <location>
        <begin position="18"/>
        <end position="326"/>
    </location>
</feature>
<evidence type="ECO:0000256" key="9">
    <source>
        <dbReference type="ARBA" id="ARBA00031044"/>
    </source>
</evidence>
<dbReference type="WBParaSite" id="SRDH1_7110.2">
    <property type="protein sequence ID" value="SRDH1_7110.2"/>
    <property type="gene ID" value="SRDH1_7110"/>
</dbReference>
<dbReference type="NCBIfam" id="TIGR03413">
    <property type="entry name" value="GSH_gloB"/>
    <property type="match status" value="1"/>
</dbReference>
<dbReference type="PANTHER" id="PTHR11935">
    <property type="entry name" value="BETA LACTAMASE DOMAIN"/>
    <property type="match status" value="1"/>
</dbReference>
<dbReference type="CDD" id="cd07723">
    <property type="entry name" value="hydroxyacylglutathione_hydrolase_MBL-fold"/>
    <property type="match status" value="1"/>
</dbReference>
<evidence type="ECO:0000256" key="10">
    <source>
        <dbReference type="SAM" id="SignalP"/>
    </source>
</evidence>
<accession>A0AA85FZP7</accession>
<dbReference type="SMART" id="SM00849">
    <property type="entry name" value="Lactamase_B"/>
    <property type="match status" value="1"/>
</dbReference>
<dbReference type="InterPro" id="IPR017782">
    <property type="entry name" value="Hydroxyacylglutathione_Hdrlase"/>
</dbReference>
<dbReference type="InterPro" id="IPR036866">
    <property type="entry name" value="RibonucZ/Hydroxyglut_hydro"/>
</dbReference>
<comment type="cofactor">
    <cofactor evidence="2">
        <name>Zn(2+)</name>
        <dbReference type="ChEBI" id="CHEBI:29105"/>
    </cofactor>
</comment>
<evidence type="ECO:0000256" key="8">
    <source>
        <dbReference type="ARBA" id="ARBA00022833"/>
    </source>
</evidence>
<dbReference type="PANTHER" id="PTHR11935:SF94">
    <property type="entry name" value="TENZING NORGAY, ISOFORM C"/>
    <property type="match status" value="1"/>
</dbReference>
<feature type="domain" description="Metallo-beta-lactamase" evidence="11">
    <location>
        <begin position="76"/>
        <end position="244"/>
    </location>
</feature>
<protein>
    <recommendedName>
        <fullName evidence="5">hydroxyacylglutathione hydrolase</fullName>
        <ecNumber evidence="5">3.1.2.6</ecNumber>
    </recommendedName>
    <alternativeName>
        <fullName evidence="9">Glyoxalase II</fullName>
    </alternativeName>
</protein>
<evidence type="ECO:0000313" key="13">
    <source>
        <dbReference type="WBParaSite" id="SRDH1_7110.2"/>
    </source>
</evidence>
<dbReference type="EC" id="3.1.2.6" evidence="5"/>
<dbReference type="InterPro" id="IPR001279">
    <property type="entry name" value="Metallo-B-lactamas"/>
</dbReference>
<dbReference type="SUPFAM" id="SSF56281">
    <property type="entry name" value="Metallo-hydrolase/oxidoreductase"/>
    <property type="match status" value="1"/>
</dbReference>
<dbReference type="GO" id="GO:0046872">
    <property type="term" value="F:metal ion binding"/>
    <property type="evidence" value="ECO:0007669"/>
    <property type="project" value="UniProtKB-KW"/>
</dbReference>
<comment type="similarity">
    <text evidence="4">Belongs to the metallo-beta-lactamase superfamily. Glyoxalase II family.</text>
</comment>